<reference evidence="1" key="1">
    <citation type="submission" date="2018-05" db="EMBL/GenBank/DDBJ databases">
        <title>Draft genome of Mucuna pruriens seed.</title>
        <authorList>
            <person name="Nnadi N.E."/>
            <person name="Vos R."/>
            <person name="Hasami M.H."/>
            <person name="Devisetty U.K."/>
            <person name="Aguiy J.C."/>
        </authorList>
    </citation>
    <scope>NUCLEOTIDE SEQUENCE [LARGE SCALE GENOMIC DNA]</scope>
    <source>
        <strain evidence="1">JCA_2017</strain>
    </source>
</reference>
<name>A0A371F0E2_MUCPR</name>
<feature type="non-terminal residue" evidence="1">
    <location>
        <position position="1"/>
    </location>
</feature>
<accession>A0A371F0E2</accession>
<dbReference type="OrthoDB" id="1432083at2759"/>
<proteinExistence type="predicted"/>
<gene>
    <name evidence="1" type="ORF">CR513_48869</name>
</gene>
<protein>
    <recommendedName>
        <fullName evidence="3">Ubiquitin-like protease family profile domain-containing protein</fullName>
    </recommendedName>
</protein>
<comment type="caution">
    <text evidence="1">The sequence shown here is derived from an EMBL/GenBank/DDBJ whole genome shotgun (WGS) entry which is preliminary data.</text>
</comment>
<dbReference type="AlphaFoldDB" id="A0A371F0E2"/>
<dbReference type="PANTHER" id="PTHR33018">
    <property type="entry name" value="OS10G0338966 PROTEIN-RELATED"/>
    <property type="match status" value="1"/>
</dbReference>
<dbReference type="InterPro" id="IPR038765">
    <property type="entry name" value="Papain-like_cys_pep_sf"/>
</dbReference>
<dbReference type="Proteomes" id="UP000257109">
    <property type="component" value="Unassembled WGS sequence"/>
</dbReference>
<evidence type="ECO:0000313" key="1">
    <source>
        <dbReference type="EMBL" id="RDX71741.1"/>
    </source>
</evidence>
<sequence>DFERFEKDVPSRRSKPQFDILQRLRMVANRIGKEPTRLELDFDVIGKNSTIPLYIFSNDILEVCIDGNMLCISVIQLWLMYLHRLCIESGSTHLYGFIDPFHIQSSGNKPEESQTYLQKRLFEGQKMCYLAPYYYMSHWQLLVICPSKNIVVFFCSLGKKPNKNIQMIVDLAMEEGHRMAGRHSSQIMKPTWICPS</sequence>
<keyword evidence="2" id="KW-1185">Reference proteome</keyword>
<organism evidence="1 2">
    <name type="scientific">Mucuna pruriens</name>
    <name type="common">Velvet bean</name>
    <name type="synonym">Dolichos pruriens</name>
    <dbReference type="NCBI Taxonomy" id="157652"/>
    <lineage>
        <taxon>Eukaryota</taxon>
        <taxon>Viridiplantae</taxon>
        <taxon>Streptophyta</taxon>
        <taxon>Embryophyta</taxon>
        <taxon>Tracheophyta</taxon>
        <taxon>Spermatophyta</taxon>
        <taxon>Magnoliopsida</taxon>
        <taxon>eudicotyledons</taxon>
        <taxon>Gunneridae</taxon>
        <taxon>Pentapetalae</taxon>
        <taxon>rosids</taxon>
        <taxon>fabids</taxon>
        <taxon>Fabales</taxon>
        <taxon>Fabaceae</taxon>
        <taxon>Papilionoideae</taxon>
        <taxon>50 kb inversion clade</taxon>
        <taxon>NPAAA clade</taxon>
        <taxon>indigoferoid/millettioid clade</taxon>
        <taxon>Phaseoleae</taxon>
        <taxon>Mucuna</taxon>
    </lineage>
</organism>
<dbReference type="EMBL" id="QJKJ01011225">
    <property type="protein sequence ID" value="RDX71741.1"/>
    <property type="molecule type" value="Genomic_DNA"/>
</dbReference>
<evidence type="ECO:0000313" key="2">
    <source>
        <dbReference type="Proteomes" id="UP000257109"/>
    </source>
</evidence>
<evidence type="ECO:0008006" key="3">
    <source>
        <dbReference type="Google" id="ProtNLM"/>
    </source>
</evidence>
<feature type="non-terminal residue" evidence="1">
    <location>
        <position position="196"/>
    </location>
</feature>
<dbReference type="Gene3D" id="3.40.395.10">
    <property type="entry name" value="Adenoviral Proteinase, Chain A"/>
    <property type="match status" value="1"/>
</dbReference>
<dbReference type="PANTHER" id="PTHR33018:SF34">
    <property type="entry name" value="OS02G0472350 PROTEIN"/>
    <property type="match status" value="1"/>
</dbReference>
<dbReference type="SUPFAM" id="SSF54001">
    <property type="entry name" value="Cysteine proteinases"/>
    <property type="match status" value="1"/>
</dbReference>